<evidence type="ECO:0000313" key="3">
    <source>
        <dbReference type="EMBL" id="MEN5378018.1"/>
    </source>
</evidence>
<dbReference type="PANTHER" id="PTHR42852:SF13">
    <property type="entry name" value="PROTEIN DIPZ"/>
    <property type="match status" value="1"/>
</dbReference>
<dbReference type="RefSeq" id="WP_346581380.1">
    <property type="nucleotide sequence ID" value="NZ_JBDJNQ010000005.1"/>
</dbReference>
<protein>
    <submittedName>
        <fullName evidence="3">TlpA disulfide reductase family protein</fullName>
    </submittedName>
</protein>
<keyword evidence="4" id="KW-1185">Reference proteome</keyword>
<name>A0ABV0BVH9_9SPHI</name>
<organism evidence="3 4">
    <name type="scientific">Sphingobacterium kitahiroshimense</name>
    <dbReference type="NCBI Taxonomy" id="470446"/>
    <lineage>
        <taxon>Bacteria</taxon>
        <taxon>Pseudomonadati</taxon>
        <taxon>Bacteroidota</taxon>
        <taxon>Sphingobacteriia</taxon>
        <taxon>Sphingobacteriales</taxon>
        <taxon>Sphingobacteriaceae</taxon>
        <taxon>Sphingobacterium</taxon>
    </lineage>
</organism>
<evidence type="ECO:0000313" key="4">
    <source>
        <dbReference type="Proteomes" id="UP001409291"/>
    </source>
</evidence>
<dbReference type="PANTHER" id="PTHR42852">
    <property type="entry name" value="THIOL:DISULFIDE INTERCHANGE PROTEIN DSBE"/>
    <property type="match status" value="1"/>
</dbReference>
<evidence type="ECO:0000256" key="1">
    <source>
        <dbReference type="SAM" id="MobiDB-lite"/>
    </source>
</evidence>
<dbReference type="InterPro" id="IPR036249">
    <property type="entry name" value="Thioredoxin-like_sf"/>
</dbReference>
<gene>
    <name evidence="3" type="ORF">ABE541_12185</name>
</gene>
<dbReference type="CDD" id="cd02966">
    <property type="entry name" value="TlpA_like_family"/>
    <property type="match status" value="1"/>
</dbReference>
<feature type="region of interest" description="Disordered" evidence="1">
    <location>
        <begin position="119"/>
        <end position="139"/>
    </location>
</feature>
<dbReference type="Proteomes" id="UP001409291">
    <property type="component" value="Unassembled WGS sequence"/>
</dbReference>
<dbReference type="EMBL" id="JBDJNQ010000005">
    <property type="protein sequence ID" value="MEN5378018.1"/>
    <property type="molecule type" value="Genomic_DNA"/>
</dbReference>
<dbReference type="SUPFAM" id="SSF52833">
    <property type="entry name" value="Thioredoxin-like"/>
    <property type="match status" value="1"/>
</dbReference>
<accession>A0ABV0BVH9</accession>
<dbReference type="Pfam" id="PF08534">
    <property type="entry name" value="Redoxin"/>
    <property type="match status" value="1"/>
</dbReference>
<feature type="domain" description="Thioredoxin" evidence="2">
    <location>
        <begin position="508"/>
        <end position="662"/>
    </location>
</feature>
<reference evidence="3 4" key="1">
    <citation type="submission" date="2024-04" db="EMBL/GenBank/DDBJ databases">
        <title>WGS of bacteria from Torrens River.</title>
        <authorList>
            <person name="Wyrsch E.R."/>
            <person name="Drigo B."/>
        </authorList>
    </citation>
    <scope>NUCLEOTIDE SEQUENCE [LARGE SCALE GENOMIC DNA]</scope>
    <source>
        <strain evidence="3 4">TWI391</strain>
    </source>
</reference>
<dbReference type="InterPro" id="IPR013740">
    <property type="entry name" value="Redoxin"/>
</dbReference>
<feature type="compositionally biased region" description="Basic and acidic residues" evidence="1">
    <location>
        <begin position="119"/>
        <end position="130"/>
    </location>
</feature>
<comment type="caution">
    <text evidence="3">The sequence shown here is derived from an EMBL/GenBank/DDBJ whole genome shotgun (WGS) entry which is preliminary data.</text>
</comment>
<dbReference type="InterPro" id="IPR050553">
    <property type="entry name" value="Thioredoxin_ResA/DsbE_sf"/>
</dbReference>
<proteinExistence type="predicted"/>
<dbReference type="InterPro" id="IPR013766">
    <property type="entry name" value="Thioredoxin_domain"/>
</dbReference>
<dbReference type="PROSITE" id="PS51352">
    <property type="entry name" value="THIOREDOXIN_2"/>
    <property type="match status" value="1"/>
</dbReference>
<sequence>MKNFYKGWRELAYFKGIRQSIYPTKTRCRKQEILPKYSATKNAVNHTIAQATNMNFGSKYSFNESSLIAGDKLVPELGLGYHPFGVTLPIHQRNTKQIEENRQTNSKPSAREYALRGQEEGMKHQTDTKESANNNQGIDRSSRINSNFFITNSISTSKFLRLCFDSASGFHRENCMKSRRRLEASLCKCRNWSGESVHKVKKAILDMANGDMGYILVDTRYAPSSNQLRTLFYFLPSLHRSCTVDVPYLHQEKDGAAALQVPCNYRETYYKGKRRLKESPNKVRTTYWTLLLIFIKNVFSKTALDVRLVYGLFTNALLKRHQKDTGDVLESYQIATKVSSLAVLRSARVRQVWEFSCQCVAQASVMRCICIDKAWIVRKTVPVYALLTHYQRFIYASSILDLYCKGDSFQTNVFKYLKFLSWVKMRFSFNKLANRLKMPLNRMLTSVHDAVSECVVYQFRKLMGLSFNALKSIRTYSLLVLMVSMFSLSAQTPRKDSGADGLSNLLALQPGDKIPDAVWNQTLELNYFDGKKKTIKFSALKGKLILLDFWSTTCPSCIENIPHMEEIQKRYQKEVAVLLVNSKRNKDTRSRIKLVLDRYREKYNFEIKLPTILDDSLLTNLYPHNTIPNITWINQDGMFMGNTLPGEVGVRNIESILKNKTAVLQLRSEFRNKSDGAATPPVFDTTGVKFLSAITGYLPYYLPTYPNVIHKNGNSNYQMVNAAFNFMLLNAFKRELEGFENTDYVFEDGLEDKVETMLSNGSSSENQYCYQLFVNDTISVAQAEDRFQEAFKDYFRLHIERKYGPVSFYSASTLDKISSLKSKGGMSQVNVNPEDGPVFFENYPLETVLSLLHLYFDRPVSYKRNEDMQIDLTFPIGFERMSVAEKLTYLAGKGILLTMQREEKAYPYISRIH</sequence>
<evidence type="ECO:0000259" key="2">
    <source>
        <dbReference type="PROSITE" id="PS51352"/>
    </source>
</evidence>
<dbReference type="Gene3D" id="3.40.30.10">
    <property type="entry name" value="Glutaredoxin"/>
    <property type="match status" value="1"/>
</dbReference>